<comment type="cofactor">
    <cofactor evidence="1 13">
        <name>heme</name>
        <dbReference type="ChEBI" id="CHEBI:30413"/>
    </cofactor>
</comment>
<evidence type="ECO:0000256" key="5">
    <source>
        <dbReference type="ARBA" id="ARBA00022617"/>
    </source>
</evidence>
<dbReference type="EMBL" id="JAYKXP010000011">
    <property type="protein sequence ID" value="KAK7052838.1"/>
    <property type="molecule type" value="Genomic_DNA"/>
</dbReference>
<dbReference type="AlphaFoldDB" id="A0AAW0DKZ7"/>
<dbReference type="PANTHER" id="PTHR24305">
    <property type="entry name" value="CYTOCHROME P450"/>
    <property type="match status" value="1"/>
</dbReference>
<dbReference type="PANTHER" id="PTHR24305:SF166">
    <property type="entry name" value="CYTOCHROME P450 12A4, MITOCHONDRIAL-RELATED"/>
    <property type="match status" value="1"/>
</dbReference>
<dbReference type="GO" id="GO:0016705">
    <property type="term" value="F:oxidoreductase activity, acting on paired donors, with incorporation or reduction of molecular oxygen"/>
    <property type="evidence" value="ECO:0007669"/>
    <property type="project" value="InterPro"/>
</dbReference>
<evidence type="ECO:0000256" key="13">
    <source>
        <dbReference type="PIRSR" id="PIRSR602401-1"/>
    </source>
</evidence>
<comment type="similarity">
    <text evidence="4 14">Belongs to the cytochrome P450 family.</text>
</comment>
<evidence type="ECO:0000313" key="17">
    <source>
        <dbReference type="Proteomes" id="UP001383192"/>
    </source>
</evidence>
<evidence type="ECO:0000256" key="8">
    <source>
        <dbReference type="ARBA" id="ARBA00022989"/>
    </source>
</evidence>
<dbReference type="Proteomes" id="UP001383192">
    <property type="component" value="Unassembled WGS sequence"/>
</dbReference>
<dbReference type="InterPro" id="IPR001128">
    <property type="entry name" value="Cyt_P450"/>
</dbReference>
<evidence type="ECO:0000313" key="16">
    <source>
        <dbReference type="EMBL" id="KAK7052838.1"/>
    </source>
</evidence>
<evidence type="ECO:0000256" key="1">
    <source>
        <dbReference type="ARBA" id="ARBA00001971"/>
    </source>
</evidence>
<reference evidence="16 17" key="1">
    <citation type="submission" date="2024-01" db="EMBL/GenBank/DDBJ databases">
        <title>A draft genome for a cacao thread blight-causing isolate of Paramarasmius palmivorus.</title>
        <authorList>
            <person name="Baruah I.K."/>
            <person name="Bukari Y."/>
            <person name="Amoako-Attah I."/>
            <person name="Meinhardt L.W."/>
            <person name="Bailey B.A."/>
            <person name="Cohen S.P."/>
        </authorList>
    </citation>
    <scope>NUCLEOTIDE SEQUENCE [LARGE SCALE GENOMIC DNA]</scope>
    <source>
        <strain evidence="16 17">GH-12</strain>
    </source>
</reference>
<dbReference type="InterPro" id="IPR036396">
    <property type="entry name" value="Cyt_P450_sf"/>
</dbReference>
<evidence type="ECO:0000256" key="12">
    <source>
        <dbReference type="ARBA" id="ARBA00023136"/>
    </source>
</evidence>
<keyword evidence="5 13" id="KW-0349">Heme</keyword>
<evidence type="ECO:0000256" key="6">
    <source>
        <dbReference type="ARBA" id="ARBA00022692"/>
    </source>
</evidence>
<comment type="subcellular location">
    <subcellularLocation>
        <location evidence="2">Membrane</location>
    </subcellularLocation>
</comment>
<evidence type="ECO:0000256" key="15">
    <source>
        <dbReference type="SAM" id="Phobius"/>
    </source>
</evidence>
<keyword evidence="7 13" id="KW-0479">Metal-binding</keyword>
<dbReference type="InterPro" id="IPR002401">
    <property type="entry name" value="Cyt_P450_E_grp-I"/>
</dbReference>
<dbReference type="PRINTS" id="PR00463">
    <property type="entry name" value="EP450I"/>
</dbReference>
<evidence type="ECO:0000256" key="2">
    <source>
        <dbReference type="ARBA" id="ARBA00004370"/>
    </source>
</evidence>
<dbReference type="PRINTS" id="PR00385">
    <property type="entry name" value="P450"/>
</dbReference>
<accession>A0AAW0DKZ7</accession>
<keyword evidence="12 15" id="KW-0472">Membrane</keyword>
<comment type="caution">
    <text evidence="16">The sequence shown here is derived from an EMBL/GenBank/DDBJ whole genome shotgun (WGS) entry which is preliminary data.</text>
</comment>
<sequence length="494" mass="56481">MGVIELILASFTLFLLTIVIYRLFFHPLCHFSGPKLAAATEIYQVYFDVVKGGELLNHLRQLHREYGPVVRIGPNTLHFTTATAYHRIYTNGQDFTKQKKLYRCFAQPDSFFVFSDPQKARARRALLNPLFSRRAILRLESVVQERVDKLVERLATWPKDRPVDLTYAFRCTTMDIISEYCFAYPFNGLDTPDFRHPTLCAFHGFIPGFWIQRHFPILSKLPDWLKLWLSPQARPLLDHRRNLGMQIDQILADPAVLKSVEHETIYHHLLNPEKDKKSQHAPVTRSVLIDEALAFVGAGTDTVGATCSIGTFHALYNPAIAQKLKSELKSVWEDEESSVGLAMLEKLPYLTAFIKESLRFGNGVVTPLLRVSGEDAVIDSLAVPAGTVVGVSHVFMHENPEIFKNPHEFLPERWLQDDTRDMEANLVAFSRGSRICLGLNLAWCELYLIFGNIFRKLDLSLGDTTLEDMQNYREYFIPYWDKPLNTIVHSGARV</sequence>
<dbReference type="InterPro" id="IPR050121">
    <property type="entry name" value="Cytochrome_P450_monoxygenase"/>
</dbReference>
<keyword evidence="8 15" id="KW-1133">Transmembrane helix</keyword>
<dbReference type="SUPFAM" id="SSF48264">
    <property type="entry name" value="Cytochrome P450"/>
    <property type="match status" value="1"/>
</dbReference>
<dbReference type="Gene3D" id="1.10.630.10">
    <property type="entry name" value="Cytochrome P450"/>
    <property type="match status" value="1"/>
</dbReference>
<keyword evidence="10 13" id="KW-0408">Iron</keyword>
<dbReference type="Pfam" id="PF00067">
    <property type="entry name" value="p450"/>
    <property type="match status" value="1"/>
</dbReference>
<protein>
    <recommendedName>
        <fullName evidence="18">Cytochrome P450</fullName>
    </recommendedName>
</protein>
<evidence type="ECO:0000256" key="4">
    <source>
        <dbReference type="ARBA" id="ARBA00010617"/>
    </source>
</evidence>
<evidence type="ECO:0000256" key="10">
    <source>
        <dbReference type="ARBA" id="ARBA00023004"/>
    </source>
</evidence>
<evidence type="ECO:0000256" key="11">
    <source>
        <dbReference type="ARBA" id="ARBA00023033"/>
    </source>
</evidence>
<keyword evidence="17" id="KW-1185">Reference proteome</keyword>
<dbReference type="GO" id="GO:0005506">
    <property type="term" value="F:iron ion binding"/>
    <property type="evidence" value="ECO:0007669"/>
    <property type="project" value="InterPro"/>
</dbReference>
<organism evidence="16 17">
    <name type="scientific">Paramarasmius palmivorus</name>
    <dbReference type="NCBI Taxonomy" id="297713"/>
    <lineage>
        <taxon>Eukaryota</taxon>
        <taxon>Fungi</taxon>
        <taxon>Dikarya</taxon>
        <taxon>Basidiomycota</taxon>
        <taxon>Agaricomycotina</taxon>
        <taxon>Agaricomycetes</taxon>
        <taxon>Agaricomycetidae</taxon>
        <taxon>Agaricales</taxon>
        <taxon>Marasmiineae</taxon>
        <taxon>Marasmiaceae</taxon>
        <taxon>Paramarasmius</taxon>
    </lineage>
</organism>
<evidence type="ECO:0000256" key="9">
    <source>
        <dbReference type="ARBA" id="ARBA00023002"/>
    </source>
</evidence>
<evidence type="ECO:0000256" key="7">
    <source>
        <dbReference type="ARBA" id="ARBA00022723"/>
    </source>
</evidence>
<dbReference type="InterPro" id="IPR017972">
    <property type="entry name" value="Cyt_P450_CS"/>
</dbReference>
<comment type="pathway">
    <text evidence="3">Secondary metabolite biosynthesis; terpenoid biosynthesis.</text>
</comment>
<dbReference type="CDD" id="cd11062">
    <property type="entry name" value="CYP58-like"/>
    <property type="match status" value="1"/>
</dbReference>
<evidence type="ECO:0000256" key="14">
    <source>
        <dbReference type="RuleBase" id="RU000461"/>
    </source>
</evidence>
<proteinExistence type="inferred from homology"/>
<dbReference type="PROSITE" id="PS00086">
    <property type="entry name" value="CYTOCHROME_P450"/>
    <property type="match status" value="1"/>
</dbReference>
<keyword evidence="11 14" id="KW-0503">Monooxygenase</keyword>
<keyword evidence="9 14" id="KW-0560">Oxidoreductase</keyword>
<evidence type="ECO:0000256" key="3">
    <source>
        <dbReference type="ARBA" id="ARBA00004721"/>
    </source>
</evidence>
<dbReference type="GO" id="GO:0016020">
    <property type="term" value="C:membrane"/>
    <property type="evidence" value="ECO:0007669"/>
    <property type="project" value="UniProtKB-SubCell"/>
</dbReference>
<name>A0AAW0DKZ7_9AGAR</name>
<keyword evidence="6 15" id="KW-0812">Transmembrane</keyword>
<dbReference type="GO" id="GO:0020037">
    <property type="term" value="F:heme binding"/>
    <property type="evidence" value="ECO:0007669"/>
    <property type="project" value="InterPro"/>
</dbReference>
<gene>
    <name evidence="16" type="ORF">VNI00_004157</name>
</gene>
<feature type="binding site" description="axial binding residue" evidence="13">
    <location>
        <position position="436"/>
    </location>
    <ligand>
        <name>heme</name>
        <dbReference type="ChEBI" id="CHEBI:30413"/>
    </ligand>
    <ligandPart>
        <name>Fe</name>
        <dbReference type="ChEBI" id="CHEBI:18248"/>
    </ligandPart>
</feature>
<feature type="transmembrane region" description="Helical" evidence="15">
    <location>
        <begin position="6"/>
        <end position="25"/>
    </location>
</feature>
<dbReference type="GO" id="GO:0004497">
    <property type="term" value="F:monooxygenase activity"/>
    <property type="evidence" value="ECO:0007669"/>
    <property type="project" value="UniProtKB-KW"/>
</dbReference>
<evidence type="ECO:0008006" key="18">
    <source>
        <dbReference type="Google" id="ProtNLM"/>
    </source>
</evidence>